<evidence type="ECO:0000313" key="3">
    <source>
        <dbReference type="Proteomes" id="UP000192907"/>
    </source>
</evidence>
<accession>A0A1Y6B632</accession>
<evidence type="ECO:0000256" key="1">
    <source>
        <dbReference type="SAM" id="Phobius"/>
    </source>
</evidence>
<keyword evidence="1" id="KW-1133">Transmembrane helix</keyword>
<protein>
    <submittedName>
        <fullName evidence="2">Uncharacterized protein</fullName>
    </submittedName>
</protein>
<name>A0A1Y6B632_9BACT</name>
<keyword evidence="1" id="KW-0472">Membrane</keyword>
<dbReference type="EMBL" id="FWZT01000002">
    <property type="protein sequence ID" value="SME94084.1"/>
    <property type="molecule type" value="Genomic_DNA"/>
</dbReference>
<dbReference type="Proteomes" id="UP000192907">
    <property type="component" value="Unassembled WGS sequence"/>
</dbReference>
<feature type="transmembrane region" description="Helical" evidence="1">
    <location>
        <begin position="34"/>
        <end position="53"/>
    </location>
</feature>
<dbReference type="AlphaFoldDB" id="A0A1Y6B632"/>
<proteinExistence type="predicted"/>
<keyword evidence="1" id="KW-0812">Transmembrane</keyword>
<evidence type="ECO:0000313" key="2">
    <source>
        <dbReference type="EMBL" id="SME94084.1"/>
    </source>
</evidence>
<sequence>MMERTKRRQSVEPSPFTMFERNLMEQNRLANKRVMAVVGIAGACMIAALLAIIESMGSMNSNIEAVFTVKDAPTRIERLK</sequence>
<reference evidence="3" key="1">
    <citation type="submission" date="2017-04" db="EMBL/GenBank/DDBJ databases">
        <authorList>
            <person name="Varghese N."/>
            <person name="Submissions S."/>
        </authorList>
    </citation>
    <scope>NUCLEOTIDE SEQUENCE [LARGE SCALE GENOMIC DNA]</scope>
    <source>
        <strain evidence="3">RKEM611</strain>
    </source>
</reference>
<organism evidence="2 3">
    <name type="scientific">Pseudobacteriovorax antillogorgiicola</name>
    <dbReference type="NCBI Taxonomy" id="1513793"/>
    <lineage>
        <taxon>Bacteria</taxon>
        <taxon>Pseudomonadati</taxon>
        <taxon>Bdellovibrionota</taxon>
        <taxon>Oligoflexia</taxon>
        <taxon>Oligoflexales</taxon>
        <taxon>Pseudobacteriovoracaceae</taxon>
        <taxon>Pseudobacteriovorax</taxon>
    </lineage>
</organism>
<keyword evidence="3" id="KW-1185">Reference proteome</keyword>
<dbReference type="STRING" id="1513793.SAMN06296036_10288"/>
<gene>
    <name evidence="2" type="ORF">SAMN06296036_10288</name>
</gene>